<evidence type="ECO:0000256" key="2">
    <source>
        <dbReference type="ARBA" id="ARBA00022448"/>
    </source>
</evidence>
<proteinExistence type="predicted"/>
<feature type="transmembrane region" description="Helical" evidence="7">
    <location>
        <begin position="51"/>
        <end position="68"/>
    </location>
</feature>
<evidence type="ECO:0000256" key="5">
    <source>
        <dbReference type="ARBA" id="ARBA00023136"/>
    </source>
</evidence>
<feature type="transmembrane region" description="Helical" evidence="7">
    <location>
        <begin position="439"/>
        <end position="458"/>
    </location>
</feature>
<evidence type="ECO:0000256" key="1">
    <source>
        <dbReference type="ARBA" id="ARBA00004141"/>
    </source>
</evidence>
<dbReference type="GO" id="GO:0022857">
    <property type="term" value="F:transmembrane transporter activity"/>
    <property type="evidence" value="ECO:0007669"/>
    <property type="project" value="InterPro"/>
</dbReference>
<evidence type="ECO:0000256" key="6">
    <source>
        <dbReference type="SAM" id="MobiDB-lite"/>
    </source>
</evidence>
<dbReference type="EMBL" id="LGRB01000011">
    <property type="protein sequence ID" value="OCT49468.1"/>
    <property type="molecule type" value="Genomic_DNA"/>
</dbReference>
<feature type="transmembrane region" description="Helical" evidence="7">
    <location>
        <begin position="346"/>
        <end position="370"/>
    </location>
</feature>
<dbReference type="GO" id="GO:0016020">
    <property type="term" value="C:membrane"/>
    <property type="evidence" value="ECO:0007669"/>
    <property type="project" value="UniProtKB-SubCell"/>
</dbReference>
<dbReference type="FunFam" id="1.20.1250.20:FF:000013">
    <property type="entry name" value="MFS general substrate transporter"/>
    <property type="match status" value="1"/>
</dbReference>
<feature type="transmembrane region" description="Helical" evidence="7">
    <location>
        <begin position="407"/>
        <end position="427"/>
    </location>
</feature>
<accession>A0A1C1CLS5</accession>
<feature type="transmembrane region" description="Helical" evidence="7">
    <location>
        <begin position="92"/>
        <end position="114"/>
    </location>
</feature>
<evidence type="ECO:0000313" key="8">
    <source>
        <dbReference type="EMBL" id="OCT49468.1"/>
    </source>
</evidence>
<dbReference type="PANTHER" id="PTHR43791:SF47">
    <property type="entry name" value="MAJOR FACILITATOR SUPERFAMILY (MFS) PROFILE DOMAIN-CONTAINING PROTEIN-RELATED"/>
    <property type="match status" value="1"/>
</dbReference>
<organism evidence="8 9">
    <name type="scientific">Cladophialophora carrionii</name>
    <dbReference type="NCBI Taxonomy" id="86049"/>
    <lineage>
        <taxon>Eukaryota</taxon>
        <taxon>Fungi</taxon>
        <taxon>Dikarya</taxon>
        <taxon>Ascomycota</taxon>
        <taxon>Pezizomycotina</taxon>
        <taxon>Eurotiomycetes</taxon>
        <taxon>Chaetothyriomycetidae</taxon>
        <taxon>Chaetothyriales</taxon>
        <taxon>Herpotrichiellaceae</taxon>
        <taxon>Cladophialophora</taxon>
    </lineage>
</organism>
<feature type="transmembrane region" description="Helical" evidence="7">
    <location>
        <begin position="315"/>
        <end position="340"/>
    </location>
</feature>
<evidence type="ECO:0000256" key="4">
    <source>
        <dbReference type="ARBA" id="ARBA00022989"/>
    </source>
</evidence>
<sequence>MENTMDPKAASHVEHLEAGTSQDDMEKADALIDARINAFTPEEQKKIIRKTDLRLVTTLGALYCIYLMDRNNLGIAMIAGMGVDLQLTGNRYSIVILLLFITYVLLQPVAVVIMRKIGPRIFLSTTCLLWGLLMMCFGFVRRWTDLIGLRLVLGILEAGVFPGCVYLLSCWYTRYELQSRYAWFYVLGCIVSGFSGILGYAFSLLKDHGAGPWWWGQHYGPTAANPDIEPGVRPGIAGWRWIFIIYGLITCLLGIATFVLLVDFPEKATKTFLYKFLNQTETDFVVARIEEDRKDTVLEPFNLRKYLRSGLDLKIWGFAACFGMTTMSITALVYFLPIILRDGMGFSVAAAQCLTAPPYVFGTILMLVCAHYGDKHHIRSPFILLNCVLLFIGLALLGYVQTIGVRYFGGFLVAGAANANAPCVLAWQANNIRGQWKRAFCSATIIGTGGLGAIVGALCFRSQDAPKYLPGIWACLTATGLMTLIVFGLNFKFYRANQRARNGGKPIEGLQGFLYTY</sequence>
<feature type="transmembrane region" description="Helical" evidence="7">
    <location>
        <begin position="146"/>
        <end position="169"/>
    </location>
</feature>
<evidence type="ECO:0000256" key="7">
    <source>
        <dbReference type="SAM" id="Phobius"/>
    </source>
</evidence>
<protein>
    <submittedName>
        <fullName evidence="8">Phthalate transporter</fullName>
    </submittedName>
</protein>
<comment type="subcellular location">
    <subcellularLocation>
        <location evidence="1">Membrane</location>
        <topology evidence="1">Multi-pass membrane protein</topology>
    </subcellularLocation>
</comment>
<feature type="transmembrane region" description="Helical" evidence="7">
    <location>
        <begin position="470"/>
        <end position="491"/>
    </location>
</feature>
<gene>
    <name evidence="8" type="ORF">CLCR_04751</name>
</gene>
<keyword evidence="9" id="KW-1185">Reference proteome</keyword>
<dbReference type="OrthoDB" id="3639251at2759"/>
<dbReference type="InterPro" id="IPR011701">
    <property type="entry name" value="MFS"/>
</dbReference>
<comment type="caution">
    <text evidence="8">The sequence shown here is derived from an EMBL/GenBank/DDBJ whole genome shotgun (WGS) entry which is preliminary data.</text>
</comment>
<name>A0A1C1CLS5_9EURO</name>
<keyword evidence="4 7" id="KW-1133">Transmembrane helix</keyword>
<keyword evidence="5 7" id="KW-0472">Membrane</keyword>
<keyword evidence="3 7" id="KW-0812">Transmembrane</keyword>
<dbReference type="Pfam" id="PF07690">
    <property type="entry name" value="MFS_1"/>
    <property type="match status" value="1"/>
</dbReference>
<dbReference type="AlphaFoldDB" id="A0A1C1CLS5"/>
<feature type="transmembrane region" description="Helical" evidence="7">
    <location>
        <begin position="241"/>
        <end position="262"/>
    </location>
</feature>
<dbReference type="InterPro" id="IPR036259">
    <property type="entry name" value="MFS_trans_sf"/>
</dbReference>
<evidence type="ECO:0000256" key="3">
    <source>
        <dbReference type="ARBA" id="ARBA00022692"/>
    </source>
</evidence>
<dbReference type="Gene3D" id="1.20.1250.20">
    <property type="entry name" value="MFS general substrate transporter like domains"/>
    <property type="match status" value="2"/>
</dbReference>
<feature type="transmembrane region" description="Helical" evidence="7">
    <location>
        <begin position="382"/>
        <end position="401"/>
    </location>
</feature>
<dbReference type="SUPFAM" id="SSF103473">
    <property type="entry name" value="MFS general substrate transporter"/>
    <property type="match status" value="1"/>
</dbReference>
<dbReference type="Proteomes" id="UP000094526">
    <property type="component" value="Unassembled WGS sequence"/>
</dbReference>
<keyword evidence="2" id="KW-0813">Transport</keyword>
<evidence type="ECO:0000313" key="9">
    <source>
        <dbReference type="Proteomes" id="UP000094526"/>
    </source>
</evidence>
<dbReference type="PANTHER" id="PTHR43791">
    <property type="entry name" value="PERMEASE-RELATED"/>
    <property type="match status" value="1"/>
</dbReference>
<dbReference type="VEuPathDB" id="FungiDB:CLCR_04751"/>
<reference evidence="9" key="1">
    <citation type="submission" date="2015-07" db="EMBL/GenBank/DDBJ databases">
        <authorList>
            <person name="Teixeira M.M."/>
            <person name="Souza R.C."/>
            <person name="Almeida L.G."/>
            <person name="Vicente V.A."/>
            <person name="de Hoog S."/>
            <person name="Bocca A.L."/>
            <person name="de Almeida S.R."/>
            <person name="Vasconcelos A.T."/>
            <person name="Felipe M.S."/>
        </authorList>
    </citation>
    <scope>NUCLEOTIDE SEQUENCE [LARGE SCALE GENOMIC DNA]</scope>
    <source>
        <strain evidence="9">KSF</strain>
    </source>
</reference>
<feature type="transmembrane region" description="Helical" evidence="7">
    <location>
        <begin position="121"/>
        <end position="140"/>
    </location>
</feature>
<dbReference type="VEuPathDB" id="FungiDB:G647_04075"/>
<feature type="region of interest" description="Disordered" evidence="6">
    <location>
        <begin position="1"/>
        <end position="23"/>
    </location>
</feature>
<feature type="transmembrane region" description="Helical" evidence="7">
    <location>
        <begin position="181"/>
        <end position="205"/>
    </location>
</feature>